<dbReference type="Pfam" id="PF03169">
    <property type="entry name" value="OPT"/>
    <property type="match status" value="1"/>
</dbReference>
<proteinExistence type="inferred from homology"/>
<evidence type="ECO:0000256" key="2">
    <source>
        <dbReference type="ARBA" id="ARBA00010276"/>
    </source>
</evidence>
<feature type="transmembrane region" description="Helical" evidence="8">
    <location>
        <begin position="187"/>
        <end position="208"/>
    </location>
</feature>
<feature type="transmembrane region" description="Helical" evidence="8">
    <location>
        <begin position="629"/>
        <end position="651"/>
    </location>
</feature>
<feature type="transmembrane region" description="Helical" evidence="8">
    <location>
        <begin position="104"/>
        <end position="123"/>
    </location>
</feature>
<reference evidence="9" key="1">
    <citation type="submission" date="2018-04" db="EMBL/GenBank/DDBJ databases">
        <title>WGS assembly of Panicum hallii.</title>
        <authorList>
            <person name="Lovell J."/>
            <person name="Jenkins J."/>
            <person name="Lowry D."/>
            <person name="Mamidi S."/>
            <person name="Sreedasyam A."/>
            <person name="Weng X."/>
            <person name="Barry K."/>
            <person name="Bonette J."/>
            <person name="Campitelli B."/>
            <person name="Daum C."/>
            <person name="Gordon S."/>
            <person name="Gould B."/>
            <person name="Lipzen A."/>
            <person name="Macqueen A."/>
            <person name="Palacio-Mejia J."/>
            <person name="Plott C."/>
            <person name="Shakirov E."/>
            <person name="Shu S."/>
            <person name="Yoshinaga Y."/>
            <person name="Zane M."/>
            <person name="Rokhsar D."/>
            <person name="Grimwood J."/>
            <person name="Schmutz J."/>
            <person name="Juenger T."/>
        </authorList>
    </citation>
    <scope>NUCLEOTIDE SEQUENCE [LARGE SCALE GENOMIC DNA]</scope>
    <source>
        <strain evidence="9">FIL2</strain>
    </source>
</reference>
<evidence type="ECO:0000256" key="6">
    <source>
        <dbReference type="ARBA" id="ARBA00023136"/>
    </source>
</evidence>
<dbReference type="PANTHER" id="PTHR31645">
    <property type="entry name" value="OLIGOPEPTIDE TRANSPORTER YGL114W-RELATED"/>
    <property type="match status" value="1"/>
</dbReference>
<evidence type="ECO:0000256" key="3">
    <source>
        <dbReference type="ARBA" id="ARBA00022448"/>
    </source>
</evidence>
<protein>
    <submittedName>
        <fullName evidence="9">Uncharacterized protein</fullName>
    </submittedName>
</protein>
<evidence type="ECO:0000256" key="1">
    <source>
        <dbReference type="ARBA" id="ARBA00004141"/>
    </source>
</evidence>
<evidence type="ECO:0000256" key="5">
    <source>
        <dbReference type="ARBA" id="ARBA00022989"/>
    </source>
</evidence>
<sequence length="714" mass="77041">MASAYEPAQGDAAGTGGDVDLSEVRQRSSKPQKKPNTEAGDGDEGRSAAVGGGWEVTDSIERVFESEPVPSWREQVTPRALAVSLLLAVVFSLIVMKLSLTTGIIPSLNVSAGLLGFFFLRVWTASIKNPGRPFTRQENTVVQTCVVAAYGIAFSGGFGSYLFGMSETIAAQAAEENNADNVKKPRLGWMIGFLFLVSFVGLFALVPLRKVMFVDYKLTYPSGTATAHLINGFHTPDGSERAKSQVCTLIKCSVASFLWGFFQWFYTAGDGCGFEQFYFDFSTTYIGAGMICPHIVNISVLLGGILSWGVMWPLIAEKRGSWFGAELSDSSLEGMQGYRVFVAIAIILGDGLYKFAMVLLRTVAAIAASTEKKKYFGTLPVNSDERTISGDGAAHATPPSFDDARMTEFFLKDQIPTPVAIGGYVAISITAVPHLIFPKLKWHHVLAVYLMAPVLALCNAYGMGLTDWSLASTYGKLAIFIFGAWVGKSHSGVLVGLAACGIMMNIVSTAGDLMQDFKTGYMTLASPRSMFVSQVIGTAMGCVVGPSVFWLFYRAFDGVGTQKSAYPAPYALIYRNMAILGVDGFSKLPRHCLTLCCVFFAGAIALNVAKDLAPRKVARLIPLPMAMAIPFYIGSYFAIDMFLGSVILFAWEWVDKAQADAFSYAVASGLVCGDGVWTLPQAVLSLFNVKPPICMKFLSRGVNYKVDGFIGTLT</sequence>
<dbReference type="PANTHER" id="PTHR31645:SF53">
    <property type="entry name" value="METAL-NICOTIANAMINE TRANSPORTER YSL7"/>
    <property type="match status" value="1"/>
</dbReference>
<comment type="similarity">
    <text evidence="2">Belongs to the YSL (TC 2.A.67.2) family.</text>
</comment>
<dbReference type="NCBIfam" id="TIGR00728">
    <property type="entry name" value="OPT_sfam"/>
    <property type="match status" value="1"/>
</dbReference>
<evidence type="ECO:0000256" key="8">
    <source>
        <dbReference type="SAM" id="Phobius"/>
    </source>
</evidence>
<dbReference type="AlphaFoldDB" id="A0A2S3I8I1"/>
<evidence type="ECO:0000256" key="7">
    <source>
        <dbReference type="SAM" id="MobiDB-lite"/>
    </source>
</evidence>
<feature type="transmembrane region" description="Helical" evidence="8">
    <location>
        <begin position="531"/>
        <end position="553"/>
    </location>
</feature>
<feature type="transmembrane region" description="Helical" evidence="8">
    <location>
        <begin position="337"/>
        <end position="356"/>
    </location>
</feature>
<dbReference type="Proteomes" id="UP000243499">
    <property type="component" value="Chromosome 7"/>
</dbReference>
<dbReference type="GO" id="GO:0016020">
    <property type="term" value="C:membrane"/>
    <property type="evidence" value="ECO:0007669"/>
    <property type="project" value="UniProtKB-SubCell"/>
</dbReference>
<accession>A0A2S3I8I1</accession>
<keyword evidence="5 8" id="KW-1133">Transmembrane helix</keyword>
<feature type="transmembrane region" description="Helical" evidence="8">
    <location>
        <begin position="468"/>
        <end position="486"/>
    </location>
</feature>
<dbReference type="Gramene" id="PAN39191">
    <property type="protein sequence ID" value="PAN39191"/>
    <property type="gene ID" value="PAHAL_7G226900"/>
</dbReference>
<dbReference type="GO" id="GO:0035673">
    <property type="term" value="F:oligopeptide transmembrane transporter activity"/>
    <property type="evidence" value="ECO:0007669"/>
    <property type="project" value="InterPro"/>
</dbReference>
<feature type="region of interest" description="Disordered" evidence="7">
    <location>
        <begin position="1"/>
        <end position="51"/>
    </location>
</feature>
<feature type="transmembrane region" description="Helical" evidence="8">
    <location>
        <begin position="286"/>
        <end position="316"/>
    </location>
</feature>
<feature type="transmembrane region" description="Helical" evidence="8">
    <location>
        <begin position="588"/>
        <end position="609"/>
    </location>
</feature>
<comment type="subcellular location">
    <subcellularLocation>
        <location evidence="1">Membrane</location>
        <topology evidence="1">Multi-pass membrane protein</topology>
    </subcellularLocation>
</comment>
<evidence type="ECO:0000256" key="4">
    <source>
        <dbReference type="ARBA" id="ARBA00022692"/>
    </source>
</evidence>
<keyword evidence="4 8" id="KW-0812">Transmembrane</keyword>
<keyword evidence="6 8" id="KW-0472">Membrane</keyword>
<feature type="transmembrane region" description="Helical" evidence="8">
    <location>
        <begin position="415"/>
        <end position="437"/>
    </location>
</feature>
<dbReference type="InterPro" id="IPR045035">
    <property type="entry name" value="YSL-like"/>
</dbReference>
<dbReference type="InterPro" id="IPR004813">
    <property type="entry name" value="OPT"/>
</dbReference>
<feature type="transmembrane region" description="Helical" evidence="8">
    <location>
        <begin position="493"/>
        <end position="511"/>
    </location>
</feature>
<dbReference type="EMBL" id="CM008052">
    <property type="protein sequence ID" value="PAN39191.1"/>
    <property type="molecule type" value="Genomic_DNA"/>
</dbReference>
<keyword evidence="3" id="KW-0813">Transport</keyword>
<name>A0A2S3I8I1_9POAL</name>
<gene>
    <name evidence="9" type="ORF">PAHAL_7G226900</name>
</gene>
<feature type="transmembrane region" description="Helical" evidence="8">
    <location>
        <begin position="80"/>
        <end position="98"/>
    </location>
</feature>
<organism evidence="9">
    <name type="scientific">Panicum hallii</name>
    <dbReference type="NCBI Taxonomy" id="206008"/>
    <lineage>
        <taxon>Eukaryota</taxon>
        <taxon>Viridiplantae</taxon>
        <taxon>Streptophyta</taxon>
        <taxon>Embryophyta</taxon>
        <taxon>Tracheophyta</taxon>
        <taxon>Spermatophyta</taxon>
        <taxon>Magnoliopsida</taxon>
        <taxon>Liliopsida</taxon>
        <taxon>Poales</taxon>
        <taxon>Poaceae</taxon>
        <taxon>PACMAD clade</taxon>
        <taxon>Panicoideae</taxon>
        <taxon>Panicodae</taxon>
        <taxon>Paniceae</taxon>
        <taxon>Panicinae</taxon>
        <taxon>Panicum</taxon>
        <taxon>Panicum sect. Panicum</taxon>
    </lineage>
</organism>
<feature type="transmembrane region" description="Helical" evidence="8">
    <location>
        <begin position="444"/>
        <end position="462"/>
    </location>
</feature>
<evidence type="ECO:0000313" key="9">
    <source>
        <dbReference type="EMBL" id="PAN39191.1"/>
    </source>
</evidence>
<feature type="transmembrane region" description="Helical" evidence="8">
    <location>
        <begin position="144"/>
        <end position="163"/>
    </location>
</feature>